<evidence type="ECO:0000256" key="1">
    <source>
        <dbReference type="SAM" id="Coils"/>
    </source>
</evidence>
<dbReference type="KEGG" id="vg:37628285"/>
<dbReference type="RefSeq" id="YP_009362305.1">
    <property type="nucleotide sequence ID" value="NC_034615.1"/>
</dbReference>
<dbReference type="OrthoDB" id="31226at10239"/>
<keyword evidence="4" id="KW-1185">Reference proteome</keyword>
<keyword evidence="3" id="KW-0946">Virion</keyword>
<sequence length="395" mass="44798">MFFRCEKMANEDGSSVPLKTQAQVDEERDVAQLNKALSYLDLGGMPIAPWALQDVADCSYTVARALRKLKILKPHYDNKHLQKLFHYCEENAVIDSTLPLKLSSVFRFCDWLLSPVAKRKIEQLVNADRLKKRSRDAITPAETALVAILEVAQNDCVADVSRVRITYDEEIKKLKRKIGKLEEHKARKIEKARKKYPGLLLLERPSESDVCNQAWHKYVEYCNASGIKQEKRSNASLEKAISMFDNILRLEIKAKCCEKPEVRDYLLQYCKEKIKGFRDDADKKRVDTFKGYYSAATGEPLPEGSSRKKRRTAASDSSGDSESDGASERDDVVAGDFVDRIFKEQTSGGEQSETPPPQETRDADIADESSHGKSKGKSASRLRSRIRTRAQNRKK</sequence>
<name>A0A1W6R5E7_9VIRU</name>
<keyword evidence="3" id="KW-0167">Capsid protein</keyword>
<proteinExistence type="predicted"/>
<dbReference type="EMBL" id="KY783317">
    <property type="protein sequence ID" value="ARO49648.1"/>
    <property type="molecule type" value="Genomic_RNA"/>
</dbReference>
<accession>A0A1W6R5E7</accession>
<keyword evidence="1" id="KW-0175">Coiled coil</keyword>
<protein>
    <submittedName>
        <fullName evidence="3">Putative coat protein</fullName>
    </submittedName>
</protein>
<evidence type="ECO:0000313" key="3">
    <source>
        <dbReference type="EMBL" id="ARO49648.1"/>
    </source>
</evidence>
<evidence type="ECO:0000256" key="2">
    <source>
        <dbReference type="SAM" id="MobiDB-lite"/>
    </source>
</evidence>
<feature type="compositionally biased region" description="Basic and acidic residues" evidence="2">
    <location>
        <begin position="359"/>
        <end position="371"/>
    </location>
</feature>
<organism evidence="3 4">
    <name type="scientific">Zostera marina amalgavirus 2</name>
    <dbReference type="NCBI Taxonomy" id="2560851"/>
    <lineage>
        <taxon>Viruses</taxon>
        <taxon>Riboviria</taxon>
        <taxon>Orthornavirae</taxon>
        <taxon>Pisuviricota</taxon>
        <taxon>Duplopiviricetes</taxon>
        <taxon>Durnavirales</taxon>
        <taxon>Amalgaviridae</taxon>
        <taxon>Amalgavirus</taxon>
        <taxon>Amalgavirus marinae</taxon>
    </lineage>
</organism>
<dbReference type="GeneID" id="37628285"/>
<reference evidence="3 4" key="1">
    <citation type="journal article" date="2018" name="Plant Pathol. J.">
        <title>Identification of Two Novel Amalgaviruses in the Common Eelgrass (Zostera marina) and in Silico Analysis of the Amalgavirus +1 Programmed Ribosomal Frameshifting Sites.</title>
        <authorList>
            <person name="Park D."/>
            <person name="Goh C.J."/>
            <person name="Kim H."/>
            <person name="Hahn Y."/>
        </authorList>
    </citation>
    <scope>NUCLEOTIDE SEQUENCE [LARGE SCALE GENOMIC DNA]</scope>
    <source>
        <strain evidence="3">SRP035489-2</strain>
    </source>
</reference>
<dbReference type="Proteomes" id="UP000242541">
    <property type="component" value="Segment"/>
</dbReference>
<feature type="coiled-coil region" evidence="1">
    <location>
        <begin position="164"/>
        <end position="191"/>
    </location>
</feature>
<feature type="compositionally biased region" description="Polar residues" evidence="2">
    <location>
        <begin position="344"/>
        <end position="353"/>
    </location>
</feature>
<feature type="compositionally biased region" description="Basic and acidic residues" evidence="2">
    <location>
        <begin position="326"/>
        <end position="343"/>
    </location>
</feature>
<feature type="compositionally biased region" description="Basic residues" evidence="2">
    <location>
        <begin position="372"/>
        <end position="395"/>
    </location>
</feature>
<evidence type="ECO:0000313" key="4">
    <source>
        <dbReference type="Proteomes" id="UP000242541"/>
    </source>
</evidence>
<dbReference type="GO" id="GO:0019028">
    <property type="term" value="C:viral capsid"/>
    <property type="evidence" value="ECO:0007669"/>
    <property type="project" value="UniProtKB-KW"/>
</dbReference>
<feature type="region of interest" description="Disordered" evidence="2">
    <location>
        <begin position="294"/>
        <end position="395"/>
    </location>
</feature>